<gene>
    <name evidence="2" type="ORF">ACFOZY_00890</name>
</gene>
<dbReference type="PANTHER" id="PTHR43792">
    <property type="entry name" value="GNAT FAMILY, PUTATIVE (AFU_ORTHOLOGUE AFUA_3G00765)-RELATED-RELATED"/>
    <property type="match status" value="1"/>
</dbReference>
<dbReference type="RefSeq" id="WP_378151255.1">
    <property type="nucleotide sequence ID" value="NZ_JBHSEC010000001.1"/>
</dbReference>
<proteinExistence type="predicted"/>
<dbReference type="Pfam" id="PF13302">
    <property type="entry name" value="Acetyltransf_3"/>
    <property type="match status" value="1"/>
</dbReference>
<dbReference type="InterPro" id="IPR051531">
    <property type="entry name" value="N-acetyltransferase"/>
</dbReference>
<dbReference type="CDD" id="cd04301">
    <property type="entry name" value="NAT_SF"/>
    <property type="match status" value="1"/>
</dbReference>
<keyword evidence="2" id="KW-0808">Transferase</keyword>
<dbReference type="PANTHER" id="PTHR43792:SF9">
    <property type="entry name" value="RIBOSOMAL-PROTEIN-ALANINE ACETYLTRANSFERASE"/>
    <property type="match status" value="1"/>
</dbReference>
<protein>
    <submittedName>
        <fullName evidence="2">GNAT family N-acetyltransferase</fullName>
        <ecNumber evidence="2">2.3.-.-</ecNumber>
    </submittedName>
</protein>
<accession>A0ABV8X414</accession>
<dbReference type="Proteomes" id="UP001595817">
    <property type="component" value="Unassembled WGS sequence"/>
</dbReference>
<evidence type="ECO:0000313" key="2">
    <source>
        <dbReference type="EMBL" id="MFC4408982.1"/>
    </source>
</evidence>
<dbReference type="SUPFAM" id="SSF55729">
    <property type="entry name" value="Acyl-CoA N-acyltransferases (Nat)"/>
    <property type="match status" value="1"/>
</dbReference>
<evidence type="ECO:0000313" key="3">
    <source>
        <dbReference type="Proteomes" id="UP001595817"/>
    </source>
</evidence>
<name>A0ABV8X414_9LACT</name>
<keyword evidence="2" id="KW-0012">Acyltransferase</keyword>
<dbReference type="EC" id="2.3.-.-" evidence="2"/>
<organism evidence="2 3">
    <name type="scientific">Chungangia koreensis</name>
    <dbReference type="NCBI Taxonomy" id="752657"/>
    <lineage>
        <taxon>Bacteria</taxon>
        <taxon>Bacillati</taxon>
        <taxon>Bacillota</taxon>
        <taxon>Bacilli</taxon>
        <taxon>Lactobacillales</taxon>
        <taxon>Chungangia</taxon>
    </lineage>
</organism>
<dbReference type="InterPro" id="IPR016181">
    <property type="entry name" value="Acyl_CoA_acyltransferase"/>
</dbReference>
<sequence length="186" mass="21684">MGIKIIEFPVLETERLRLRKVTEQDAPYLMEYLSDDEVMKHYGLEPFESIEEAISEIQWYDSLLEEQTGIRWGISLKDDEQIIGSVGFHRYVHQHHRVEIGFELSKAYWGKGIAGEALSAILTYGFETFPIQRIEALIEPENLASQKLVEKHGFIREGLLRKYEYTRGKYDDLYMYSLLKDDVGGN</sequence>
<dbReference type="Gene3D" id="3.40.630.30">
    <property type="match status" value="1"/>
</dbReference>
<dbReference type="EMBL" id="JBHSEC010000001">
    <property type="protein sequence ID" value="MFC4408982.1"/>
    <property type="molecule type" value="Genomic_DNA"/>
</dbReference>
<evidence type="ECO:0000259" key="1">
    <source>
        <dbReference type="PROSITE" id="PS51186"/>
    </source>
</evidence>
<dbReference type="InterPro" id="IPR000182">
    <property type="entry name" value="GNAT_dom"/>
</dbReference>
<dbReference type="PROSITE" id="PS51186">
    <property type="entry name" value="GNAT"/>
    <property type="match status" value="1"/>
</dbReference>
<dbReference type="GO" id="GO:0016746">
    <property type="term" value="F:acyltransferase activity"/>
    <property type="evidence" value="ECO:0007669"/>
    <property type="project" value="UniProtKB-KW"/>
</dbReference>
<feature type="domain" description="N-acetyltransferase" evidence="1">
    <location>
        <begin position="16"/>
        <end position="180"/>
    </location>
</feature>
<comment type="caution">
    <text evidence="2">The sequence shown here is derived from an EMBL/GenBank/DDBJ whole genome shotgun (WGS) entry which is preliminary data.</text>
</comment>
<keyword evidence="3" id="KW-1185">Reference proteome</keyword>
<reference evidence="3" key="1">
    <citation type="journal article" date="2019" name="Int. J. Syst. Evol. Microbiol.">
        <title>The Global Catalogue of Microorganisms (GCM) 10K type strain sequencing project: providing services to taxonomists for standard genome sequencing and annotation.</title>
        <authorList>
            <consortium name="The Broad Institute Genomics Platform"/>
            <consortium name="The Broad Institute Genome Sequencing Center for Infectious Disease"/>
            <person name="Wu L."/>
            <person name="Ma J."/>
        </authorList>
    </citation>
    <scope>NUCLEOTIDE SEQUENCE [LARGE SCALE GENOMIC DNA]</scope>
    <source>
        <strain evidence="3">CCUG 59778</strain>
    </source>
</reference>